<evidence type="ECO:0000313" key="3">
    <source>
        <dbReference type="Proteomes" id="UP000257109"/>
    </source>
</evidence>
<comment type="caution">
    <text evidence="2">The sequence shown here is derived from an EMBL/GenBank/DDBJ whole genome shotgun (WGS) entry which is preliminary data.</text>
</comment>
<feature type="non-terminal residue" evidence="2">
    <location>
        <position position="72"/>
    </location>
</feature>
<sequence length="72" mass="8295">MSIPFVYMGISVEANPRRSKSKKESNLEVNCVKVILKNMDFRLWYGDIVIIGLGLMWYYPQNLGTTSHKTIV</sequence>
<keyword evidence="1" id="KW-0812">Transmembrane</keyword>
<feature type="non-terminal residue" evidence="2">
    <location>
        <position position="1"/>
    </location>
</feature>
<evidence type="ECO:0000313" key="2">
    <source>
        <dbReference type="EMBL" id="RDX64822.1"/>
    </source>
</evidence>
<keyword evidence="1" id="KW-0472">Membrane</keyword>
<keyword evidence="1" id="KW-1133">Transmembrane helix</keyword>
<accession>A0A371EFJ6</accession>
<gene>
    <name evidence="2" type="ORF">CR513_56581</name>
</gene>
<keyword evidence="3" id="KW-1185">Reference proteome</keyword>
<organism evidence="2 3">
    <name type="scientific">Mucuna pruriens</name>
    <name type="common">Velvet bean</name>
    <name type="synonym">Dolichos pruriens</name>
    <dbReference type="NCBI Taxonomy" id="157652"/>
    <lineage>
        <taxon>Eukaryota</taxon>
        <taxon>Viridiplantae</taxon>
        <taxon>Streptophyta</taxon>
        <taxon>Embryophyta</taxon>
        <taxon>Tracheophyta</taxon>
        <taxon>Spermatophyta</taxon>
        <taxon>Magnoliopsida</taxon>
        <taxon>eudicotyledons</taxon>
        <taxon>Gunneridae</taxon>
        <taxon>Pentapetalae</taxon>
        <taxon>rosids</taxon>
        <taxon>fabids</taxon>
        <taxon>Fabales</taxon>
        <taxon>Fabaceae</taxon>
        <taxon>Papilionoideae</taxon>
        <taxon>50 kb inversion clade</taxon>
        <taxon>NPAAA clade</taxon>
        <taxon>indigoferoid/millettioid clade</taxon>
        <taxon>Phaseoleae</taxon>
        <taxon>Mucuna</taxon>
    </lineage>
</organism>
<evidence type="ECO:0000256" key="1">
    <source>
        <dbReference type="SAM" id="Phobius"/>
    </source>
</evidence>
<dbReference type="EMBL" id="QJKJ01014215">
    <property type="protein sequence ID" value="RDX64822.1"/>
    <property type="molecule type" value="Genomic_DNA"/>
</dbReference>
<protein>
    <submittedName>
        <fullName evidence="2">Uncharacterized protein</fullName>
    </submittedName>
</protein>
<reference evidence="2" key="1">
    <citation type="submission" date="2018-05" db="EMBL/GenBank/DDBJ databases">
        <title>Draft genome of Mucuna pruriens seed.</title>
        <authorList>
            <person name="Nnadi N.E."/>
            <person name="Vos R."/>
            <person name="Hasami M.H."/>
            <person name="Devisetty U.K."/>
            <person name="Aguiy J.C."/>
        </authorList>
    </citation>
    <scope>NUCLEOTIDE SEQUENCE [LARGE SCALE GENOMIC DNA]</scope>
    <source>
        <strain evidence="2">JCA_2017</strain>
    </source>
</reference>
<proteinExistence type="predicted"/>
<dbReference type="AlphaFoldDB" id="A0A371EFJ6"/>
<name>A0A371EFJ6_MUCPR</name>
<feature type="transmembrane region" description="Helical" evidence="1">
    <location>
        <begin position="43"/>
        <end position="60"/>
    </location>
</feature>
<dbReference type="Proteomes" id="UP000257109">
    <property type="component" value="Unassembled WGS sequence"/>
</dbReference>